<evidence type="ECO:0000256" key="7">
    <source>
        <dbReference type="ARBA" id="ARBA00023040"/>
    </source>
</evidence>
<comment type="similarity">
    <text evidence="13">Belongs to the G-protein coupled receptor 1 family.</text>
</comment>
<feature type="transmembrane region" description="Helical" evidence="14">
    <location>
        <begin position="213"/>
        <end position="237"/>
    </location>
</feature>
<feature type="transmembrane region" description="Helical" evidence="14">
    <location>
        <begin position="131"/>
        <end position="150"/>
    </location>
</feature>
<evidence type="ECO:0000256" key="2">
    <source>
        <dbReference type="ARBA" id="ARBA00022475"/>
    </source>
</evidence>
<dbReference type="InterPro" id="IPR017452">
    <property type="entry name" value="GPCR_Rhodpsn_7TM"/>
</dbReference>
<comment type="subcellular location">
    <subcellularLocation>
        <location evidence="1 14">Cell membrane</location>
        <topology evidence="1 14">Multi-pass membrane protein</topology>
    </subcellularLocation>
</comment>
<feature type="transmembrane region" description="Helical" evidence="14">
    <location>
        <begin position="62"/>
        <end position="86"/>
    </location>
</feature>
<dbReference type="Pfam" id="PF13853">
    <property type="entry name" value="7tm_4"/>
    <property type="match status" value="1"/>
</dbReference>
<feature type="transmembrane region" description="Helical" evidence="14">
    <location>
        <begin position="343"/>
        <end position="363"/>
    </location>
</feature>
<protein>
    <recommendedName>
        <fullName evidence="14">Olfactory receptor</fullName>
    </recommendedName>
</protein>
<evidence type="ECO:0000256" key="13">
    <source>
        <dbReference type="RuleBase" id="RU000688"/>
    </source>
</evidence>
<dbReference type="GO" id="GO:0004930">
    <property type="term" value="F:G protein-coupled receptor activity"/>
    <property type="evidence" value="ECO:0007669"/>
    <property type="project" value="UniProtKB-KW"/>
</dbReference>
<feature type="transmembrane region" description="Helical" evidence="14">
    <location>
        <begin position="170"/>
        <end position="192"/>
    </location>
</feature>
<dbReference type="InterPro" id="IPR052921">
    <property type="entry name" value="GPCR1_Superfamily_Member"/>
</dbReference>
<dbReference type="PANTHER" id="PTHR26451">
    <property type="entry name" value="G_PROTEIN_RECEP_F1_2 DOMAIN-CONTAINING PROTEIN"/>
    <property type="match status" value="1"/>
</dbReference>
<keyword evidence="8 14" id="KW-0472">Membrane</keyword>
<evidence type="ECO:0000313" key="17">
    <source>
        <dbReference type="Proteomes" id="UP000472271"/>
    </source>
</evidence>
<dbReference type="PROSITE" id="PS50262">
    <property type="entry name" value="G_PROTEIN_RECEP_F1_2"/>
    <property type="match status" value="1"/>
</dbReference>
<evidence type="ECO:0000313" key="16">
    <source>
        <dbReference type="Ensembl" id="ENSSORP00005002640.1"/>
    </source>
</evidence>
<keyword evidence="2 14" id="KW-1003">Cell membrane</keyword>
<proteinExistence type="inferred from homology"/>
<feature type="domain" description="G-protein coupled receptors family 1 profile" evidence="15">
    <location>
        <begin position="113"/>
        <end position="361"/>
    </location>
</feature>
<evidence type="ECO:0000256" key="9">
    <source>
        <dbReference type="ARBA" id="ARBA00023157"/>
    </source>
</evidence>
<dbReference type="PRINTS" id="PR00245">
    <property type="entry name" value="OLFACTORYR"/>
</dbReference>
<keyword evidence="11" id="KW-0325">Glycoprotein</keyword>
<keyword evidence="3 14" id="KW-0716">Sensory transduction</keyword>
<evidence type="ECO:0000256" key="1">
    <source>
        <dbReference type="ARBA" id="ARBA00004651"/>
    </source>
</evidence>
<evidence type="ECO:0000256" key="3">
    <source>
        <dbReference type="ARBA" id="ARBA00022606"/>
    </source>
</evidence>
<reference evidence="16" key="2">
    <citation type="submission" date="2025-08" db="UniProtKB">
        <authorList>
            <consortium name="Ensembl"/>
        </authorList>
    </citation>
    <scope>IDENTIFICATION</scope>
</reference>
<dbReference type="PRINTS" id="PR00237">
    <property type="entry name" value="GPCRRHODOPSN"/>
</dbReference>
<evidence type="ECO:0000256" key="4">
    <source>
        <dbReference type="ARBA" id="ARBA00022692"/>
    </source>
</evidence>
<keyword evidence="10 13" id="KW-0675">Receptor</keyword>
<feature type="transmembrane region" description="Helical" evidence="14">
    <location>
        <begin position="5"/>
        <end position="25"/>
    </location>
</feature>
<dbReference type="GO" id="GO:0005549">
    <property type="term" value="F:odorant binding"/>
    <property type="evidence" value="ECO:0007669"/>
    <property type="project" value="TreeGrafter"/>
</dbReference>
<accession>A0A672YEE1</accession>
<feature type="transmembrane region" description="Helical" evidence="14">
    <location>
        <begin position="310"/>
        <end position="331"/>
    </location>
</feature>
<dbReference type="GO" id="GO:0004984">
    <property type="term" value="F:olfactory receptor activity"/>
    <property type="evidence" value="ECO:0007669"/>
    <property type="project" value="InterPro"/>
</dbReference>
<evidence type="ECO:0000256" key="8">
    <source>
        <dbReference type="ARBA" id="ARBA00023136"/>
    </source>
</evidence>
<evidence type="ECO:0000256" key="12">
    <source>
        <dbReference type="ARBA" id="ARBA00023224"/>
    </source>
</evidence>
<evidence type="ECO:0000256" key="11">
    <source>
        <dbReference type="ARBA" id="ARBA00023180"/>
    </source>
</evidence>
<keyword evidence="5 14" id="KW-0552">Olfaction</keyword>
<dbReference type="Ensembl" id="ENSSORT00005002715.1">
    <property type="protein sequence ID" value="ENSSORP00005002640.1"/>
    <property type="gene ID" value="ENSSORG00005001618.1"/>
</dbReference>
<reference evidence="16" key="1">
    <citation type="submission" date="2019-06" db="EMBL/GenBank/DDBJ databases">
        <authorList>
            <consortium name="Wellcome Sanger Institute Data Sharing"/>
        </authorList>
    </citation>
    <scope>NUCLEOTIDE SEQUENCE [LARGE SCALE GENOMIC DNA]</scope>
</reference>
<feature type="transmembrane region" description="Helical" evidence="14">
    <location>
        <begin position="98"/>
        <end position="122"/>
    </location>
</feature>
<dbReference type="PANTHER" id="PTHR26451:SF847">
    <property type="entry name" value="ODORANT RECEPTOR-RELATED"/>
    <property type="match status" value="1"/>
</dbReference>
<dbReference type="InterPro" id="IPR000276">
    <property type="entry name" value="GPCR_Rhodpsn"/>
</dbReference>
<name>A0A672YEE1_9TELE</name>
<evidence type="ECO:0000259" key="15">
    <source>
        <dbReference type="PROSITE" id="PS50262"/>
    </source>
</evidence>
<dbReference type="PROSITE" id="PS00237">
    <property type="entry name" value="G_PROTEIN_RECEP_F1_1"/>
    <property type="match status" value="1"/>
</dbReference>
<keyword evidence="9" id="KW-1015">Disulfide bond</keyword>
<sequence>MQRWIIVTFILSITWTFILYTTYSYCHHPQVLFIPHLCLCLVNKSVYPFSTKQLSPIIHHRHYTFFLSFFLFIYMDIKSNVTYLILGGFVDMNKYRYVYFFLMFTVYVLIMCSNCIIVYLILIHKNLHEPMYVFIAALSFNSVLFSTVIYPKLLIDFLSEKQIISMPACIFQYFIYYSLAMSDMLLLAAMAFDRYVSICKPLQYPTIMRKSTVNVLLFLCWLWPAAHMIGGVTLGGFKKLCSVTLTGIFCNNSILKLKCVPSAALAIYGVVNLIYLGLLPVLFVLFTYAKIFIITHKRGREVRKKAAETCLPHLMILFSFFCVAAYDIIIARVESNFSKTVRLVMTLQIILYNPLLNPIIYGLKMKEILKHLKKLFCQITQR</sequence>
<dbReference type="AlphaFoldDB" id="A0A672YEE1"/>
<keyword evidence="6 14" id="KW-1133">Transmembrane helix</keyword>
<organism evidence="16 17">
    <name type="scientific">Sphaeramia orbicularis</name>
    <name type="common">orbiculate cardinalfish</name>
    <dbReference type="NCBI Taxonomy" id="375764"/>
    <lineage>
        <taxon>Eukaryota</taxon>
        <taxon>Metazoa</taxon>
        <taxon>Chordata</taxon>
        <taxon>Craniata</taxon>
        <taxon>Vertebrata</taxon>
        <taxon>Euteleostomi</taxon>
        <taxon>Actinopterygii</taxon>
        <taxon>Neopterygii</taxon>
        <taxon>Teleostei</taxon>
        <taxon>Neoteleostei</taxon>
        <taxon>Acanthomorphata</taxon>
        <taxon>Gobiaria</taxon>
        <taxon>Kurtiformes</taxon>
        <taxon>Apogonoidei</taxon>
        <taxon>Apogonidae</taxon>
        <taxon>Apogoninae</taxon>
        <taxon>Sphaeramia</taxon>
    </lineage>
</organism>
<evidence type="ECO:0000256" key="5">
    <source>
        <dbReference type="ARBA" id="ARBA00022725"/>
    </source>
</evidence>
<reference evidence="16" key="3">
    <citation type="submission" date="2025-09" db="UniProtKB">
        <authorList>
            <consortium name="Ensembl"/>
        </authorList>
    </citation>
    <scope>IDENTIFICATION</scope>
</reference>
<dbReference type="GO" id="GO:0005886">
    <property type="term" value="C:plasma membrane"/>
    <property type="evidence" value="ECO:0007669"/>
    <property type="project" value="UniProtKB-SubCell"/>
</dbReference>
<evidence type="ECO:0000256" key="14">
    <source>
        <dbReference type="RuleBase" id="RU363047"/>
    </source>
</evidence>
<comment type="caution">
    <text evidence="14">Lacks conserved residue(s) required for the propagation of feature annotation.</text>
</comment>
<evidence type="ECO:0000256" key="6">
    <source>
        <dbReference type="ARBA" id="ARBA00022989"/>
    </source>
</evidence>
<dbReference type="InterPro" id="IPR000725">
    <property type="entry name" value="Olfact_rcpt"/>
</dbReference>
<keyword evidence="4 13" id="KW-0812">Transmembrane</keyword>
<dbReference type="FunFam" id="1.20.1070.10:FF:000024">
    <property type="entry name" value="Olfactory receptor"/>
    <property type="match status" value="1"/>
</dbReference>
<keyword evidence="12 13" id="KW-0807">Transducer</keyword>
<evidence type="ECO:0000256" key="10">
    <source>
        <dbReference type="ARBA" id="ARBA00023170"/>
    </source>
</evidence>
<keyword evidence="7 13" id="KW-0297">G-protein coupled receptor</keyword>
<dbReference type="Proteomes" id="UP000472271">
    <property type="component" value="Chromosome 21"/>
</dbReference>
<dbReference type="Gene3D" id="1.20.1070.10">
    <property type="entry name" value="Rhodopsin 7-helix transmembrane proteins"/>
    <property type="match status" value="1"/>
</dbReference>
<keyword evidence="17" id="KW-1185">Reference proteome</keyword>
<feature type="transmembrane region" description="Helical" evidence="14">
    <location>
        <begin position="265"/>
        <end position="289"/>
    </location>
</feature>
<dbReference type="InParanoid" id="A0A672YEE1"/>
<dbReference type="SUPFAM" id="SSF81321">
    <property type="entry name" value="Family A G protein-coupled receptor-like"/>
    <property type="match status" value="1"/>
</dbReference>